<name>A0A3F3L4Z7_9GAMM</name>
<keyword evidence="9" id="KW-0406">Ion transport</keyword>
<evidence type="ECO:0000259" key="17">
    <source>
        <dbReference type="Pfam" id="PF07715"/>
    </source>
</evidence>
<evidence type="ECO:0000256" key="13">
    <source>
        <dbReference type="ARBA" id="ARBA00023237"/>
    </source>
</evidence>
<keyword evidence="4 14" id="KW-1134">Transmembrane beta strand</keyword>
<sequence>MRKHALSSAISFILFSGLSTSLMATTNNTPVDDAHSNVLPIISLKANAKDAQTVATHANSALKSDTPFFETAQSVSVITREQLDQKQATTLADAINGVAGVSAGYLGRRGWDDFFIRGQNSSDQIFIDGLKQSQSTSEGVAVELSGMDQIQIIKGPASVNFGLVQPGGMVNLVTKRPQAQTFAHTSLTYGSYDFKQANFDMNYAPNQTEKGAFRLTGRIADQDDPTDYVYFKNFYISPSYHFDLGDKADLSVIASYQHRKYMRQQGIPVIGTLKYNPNGPIDRDLYIGEPEFGGYEGDVYRTGWTYNYNFDNGWKFTQNAAIQKLQSTGRVVFTQTGSSFWAANTPAYTTLNRSNNGRYQTHDITTYSIDNSIQRSFNLLNMVHHLNIGIDAMQTKDDYVNDRYTTGNLNIYQPIYSQTVSYVKNNSTQDINRLRYTGLYMRDRINLTDKIILTLAGRQDWAQASTQNVSKNGIANKLEQIPNSDQKFTGNAGLLYNINDMIAPYASYATSFLPNTRTDVSGNILAPETGKQLEFGLKLQSLDQRIQGSIALYDLRRQNVATIDPNNSGAYVLNGEQQTRGIEAEINAYLLDRLKLSASYSHLFDAKITKDTVLSNIGLSLNNVPQNTYSLSSRYYLTANDLGWYLGGAIRGESSKSYSGLDVHIPSYILYDAETGYEAVYWGAQLSIKNLFDKDYYAGLLNSNMVTLGNPRQINFTVKFKY</sequence>
<evidence type="ECO:0000313" key="19">
    <source>
        <dbReference type="Proteomes" id="UP001164081"/>
    </source>
</evidence>
<dbReference type="Gene3D" id="2.170.130.10">
    <property type="entry name" value="TonB-dependent receptor, plug domain"/>
    <property type="match status" value="1"/>
</dbReference>
<evidence type="ECO:0000256" key="12">
    <source>
        <dbReference type="ARBA" id="ARBA00023170"/>
    </source>
</evidence>
<dbReference type="Gene3D" id="2.40.170.20">
    <property type="entry name" value="TonB-dependent receptor, beta-barrel domain"/>
    <property type="match status" value="1"/>
</dbReference>
<dbReference type="NCBIfam" id="TIGR01783">
    <property type="entry name" value="TonB-siderophor"/>
    <property type="match status" value="1"/>
</dbReference>
<keyword evidence="3 14" id="KW-0813">Transport</keyword>
<dbReference type="InterPro" id="IPR012910">
    <property type="entry name" value="Plug_dom"/>
</dbReference>
<dbReference type="Pfam" id="PF00593">
    <property type="entry name" value="TonB_dep_Rec_b-barrel"/>
    <property type="match status" value="1"/>
</dbReference>
<evidence type="ECO:0000256" key="8">
    <source>
        <dbReference type="ARBA" id="ARBA00023004"/>
    </source>
</evidence>
<dbReference type="EMBL" id="CP089044">
    <property type="protein sequence ID" value="UYF74169.1"/>
    <property type="molecule type" value="Genomic_DNA"/>
</dbReference>
<evidence type="ECO:0000256" key="3">
    <source>
        <dbReference type="ARBA" id="ARBA00022448"/>
    </source>
</evidence>
<dbReference type="InterPro" id="IPR036942">
    <property type="entry name" value="Beta-barrel_TonB_sf"/>
</dbReference>
<comment type="subcellular location">
    <subcellularLocation>
        <location evidence="1 14">Cell outer membrane</location>
        <topology evidence="1 14">Multi-pass membrane protein</topology>
    </subcellularLocation>
</comment>
<protein>
    <submittedName>
        <fullName evidence="18">TonB-dependent siderophore receptor</fullName>
    </submittedName>
</protein>
<proteinExistence type="inferred from homology"/>
<evidence type="ECO:0000256" key="10">
    <source>
        <dbReference type="ARBA" id="ARBA00023077"/>
    </source>
</evidence>
<evidence type="ECO:0000256" key="11">
    <source>
        <dbReference type="ARBA" id="ARBA00023136"/>
    </source>
</evidence>
<dbReference type="Pfam" id="PF07715">
    <property type="entry name" value="Plug"/>
    <property type="match status" value="1"/>
</dbReference>
<keyword evidence="13 14" id="KW-0998">Cell outer membrane</keyword>
<evidence type="ECO:0000256" key="5">
    <source>
        <dbReference type="ARBA" id="ARBA00022496"/>
    </source>
</evidence>
<dbReference type="InterPro" id="IPR039426">
    <property type="entry name" value="TonB-dep_rcpt-like"/>
</dbReference>
<accession>A0A3F3L4Z7</accession>
<evidence type="ECO:0000256" key="4">
    <source>
        <dbReference type="ARBA" id="ARBA00022452"/>
    </source>
</evidence>
<dbReference type="SUPFAM" id="SSF56935">
    <property type="entry name" value="Porins"/>
    <property type="match status" value="1"/>
</dbReference>
<feature type="domain" description="TonB-dependent receptor plug" evidence="17">
    <location>
        <begin position="70"/>
        <end position="168"/>
    </location>
</feature>
<keyword evidence="5" id="KW-0410">Iron transport</keyword>
<dbReference type="GO" id="GO:0015891">
    <property type="term" value="P:siderophore transport"/>
    <property type="evidence" value="ECO:0007669"/>
    <property type="project" value="InterPro"/>
</dbReference>
<feature type="domain" description="TonB-dependent receptor-like beta-barrel" evidence="16">
    <location>
        <begin position="249"/>
        <end position="691"/>
    </location>
</feature>
<dbReference type="PANTHER" id="PTHR32552:SF68">
    <property type="entry name" value="FERRICHROME OUTER MEMBRANE TRANSPORTER_PHAGE RECEPTOR"/>
    <property type="match status" value="1"/>
</dbReference>
<evidence type="ECO:0000259" key="16">
    <source>
        <dbReference type="Pfam" id="PF00593"/>
    </source>
</evidence>
<dbReference type="Proteomes" id="UP001164081">
    <property type="component" value="Chromosome"/>
</dbReference>
<keyword evidence="8" id="KW-0408">Iron</keyword>
<evidence type="ECO:0000256" key="6">
    <source>
        <dbReference type="ARBA" id="ARBA00022692"/>
    </source>
</evidence>
<gene>
    <name evidence="18" type="ORF">LSO58_09785</name>
</gene>
<evidence type="ECO:0000256" key="14">
    <source>
        <dbReference type="PROSITE-ProRule" id="PRU01360"/>
    </source>
</evidence>
<dbReference type="PANTHER" id="PTHR32552">
    <property type="entry name" value="FERRICHROME IRON RECEPTOR-RELATED"/>
    <property type="match status" value="1"/>
</dbReference>
<evidence type="ECO:0000256" key="9">
    <source>
        <dbReference type="ARBA" id="ARBA00023065"/>
    </source>
</evidence>
<dbReference type="InterPro" id="IPR037066">
    <property type="entry name" value="Plug_dom_sf"/>
</dbReference>
<dbReference type="PROSITE" id="PS52016">
    <property type="entry name" value="TONB_DEPENDENT_REC_3"/>
    <property type="match status" value="1"/>
</dbReference>
<dbReference type="CDD" id="cd01347">
    <property type="entry name" value="ligand_gated_channel"/>
    <property type="match status" value="1"/>
</dbReference>
<keyword evidence="11 14" id="KW-0472">Membrane</keyword>
<evidence type="ECO:0000256" key="15">
    <source>
        <dbReference type="RuleBase" id="RU003357"/>
    </source>
</evidence>
<dbReference type="RefSeq" id="WP_004989235.1">
    <property type="nucleotide sequence ID" value="NZ_AP018824.1"/>
</dbReference>
<evidence type="ECO:0000313" key="18">
    <source>
        <dbReference type="EMBL" id="UYF74169.1"/>
    </source>
</evidence>
<reference evidence="18" key="1">
    <citation type="journal article" date="2022" name="J Glob Antimicrob Resist">
        <title>Comparative analysis of IMP-4- and OXA-58-containing plasmids of three carbapenemase-producing Acinetobacter ursingii strains in the Netherlands.</title>
        <authorList>
            <person name="Hendrickx A.P.A."/>
            <person name="Schade R.P."/>
            <person name="Landman F."/>
            <person name="Bosch T."/>
            <person name="Schouls L.M."/>
            <person name="van Dijk K."/>
        </authorList>
    </citation>
    <scope>NUCLEOTIDE SEQUENCE</scope>
    <source>
        <strain evidence="18">RIVM_C010761</strain>
    </source>
</reference>
<keyword evidence="12 18" id="KW-0675">Receptor</keyword>
<keyword evidence="10 15" id="KW-0798">TonB box</keyword>
<evidence type="ECO:0000256" key="7">
    <source>
        <dbReference type="ARBA" id="ARBA00022729"/>
    </source>
</evidence>
<evidence type="ECO:0000256" key="1">
    <source>
        <dbReference type="ARBA" id="ARBA00004571"/>
    </source>
</evidence>
<dbReference type="InterPro" id="IPR000531">
    <property type="entry name" value="Beta-barrel_TonB"/>
</dbReference>
<organism evidence="18 19">
    <name type="scientific">Acinetobacter ursingii</name>
    <dbReference type="NCBI Taxonomy" id="108980"/>
    <lineage>
        <taxon>Bacteria</taxon>
        <taxon>Pseudomonadati</taxon>
        <taxon>Pseudomonadota</taxon>
        <taxon>Gammaproteobacteria</taxon>
        <taxon>Moraxellales</taxon>
        <taxon>Moraxellaceae</taxon>
        <taxon>Acinetobacter</taxon>
    </lineage>
</organism>
<comment type="similarity">
    <text evidence="2 14 15">Belongs to the TonB-dependent receptor family.</text>
</comment>
<keyword evidence="6 14" id="KW-0812">Transmembrane</keyword>
<dbReference type="GO" id="GO:0009279">
    <property type="term" value="C:cell outer membrane"/>
    <property type="evidence" value="ECO:0007669"/>
    <property type="project" value="UniProtKB-SubCell"/>
</dbReference>
<evidence type="ECO:0000256" key="2">
    <source>
        <dbReference type="ARBA" id="ARBA00009810"/>
    </source>
</evidence>
<dbReference type="InterPro" id="IPR010105">
    <property type="entry name" value="TonB_sidphr_rcpt"/>
</dbReference>
<dbReference type="GO" id="GO:0015344">
    <property type="term" value="F:siderophore uptake transmembrane transporter activity"/>
    <property type="evidence" value="ECO:0007669"/>
    <property type="project" value="TreeGrafter"/>
</dbReference>
<dbReference type="GO" id="GO:0038023">
    <property type="term" value="F:signaling receptor activity"/>
    <property type="evidence" value="ECO:0007669"/>
    <property type="project" value="InterPro"/>
</dbReference>
<keyword evidence="7" id="KW-0732">Signal</keyword>
<dbReference type="AlphaFoldDB" id="A0A3F3L4Z7"/>